<organism evidence="1 2">
    <name type="scientific">Yinghuangia soli</name>
    <dbReference type="NCBI Taxonomy" id="2908204"/>
    <lineage>
        <taxon>Bacteria</taxon>
        <taxon>Bacillati</taxon>
        <taxon>Actinomycetota</taxon>
        <taxon>Actinomycetes</taxon>
        <taxon>Kitasatosporales</taxon>
        <taxon>Streptomycetaceae</taxon>
        <taxon>Yinghuangia</taxon>
    </lineage>
</organism>
<gene>
    <name evidence="1" type="ORF">LZ495_06980</name>
</gene>
<comment type="caution">
    <text evidence="1">The sequence shown here is derived from an EMBL/GenBank/DDBJ whole genome shotgun (WGS) entry which is preliminary data.</text>
</comment>
<protein>
    <submittedName>
        <fullName evidence="1">Uncharacterized protein</fullName>
    </submittedName>
</protein>
<evidence type="ECO:0000313" key="2">
    <source>
        <dbReference type="Proteomes" id="UP001165378"/>
    </source>
</evidence>
<dbReference type="AlphaFoldDB" id="A0AA41PW47"/>
<dbReference type="RefSeq" id="WP_235051114.1">
    <property type="nucleotide sequence ID" value="NZ_JAKFHA010000003.1"/>
</dbReference>
<keyword evidence="2" id="KW-1185">Reference proteome</keyword>
<name>A0AA41PW47_9ACTN</name>
<reference evidence="1" key="1">
    <citation type="submission" date="2022-01" db="EMBL/GenBank/DDBJ databases">
        <title>Genome-Based Taxonomic Classification of the Phylum Actinobacteria.</title>
        <authorList>
            <person name="Gao Y."/>
        </authorList>
    </citation>
    <scope>NUCLEOTIDE SEQUENCE</scope>
    <source>
        <strain evidence="1">KLBMP 8922</strain>
    </source>
</reference>
<sequence length="153" mass="17131">MELRAELRPPAVPAERLAWLCAEIERIEAVIREGTDEEVEAALAAFNAETGHAFTELDLHEYWGACSVEELALCAARPARPRVPDITRDELVEILRRIMDGDPESDYYALILQTNVPNPRVLDLVFGRLPEELRDAGPEELLDAALAYRPIAL</sequence>
<dbReference type="Proteomes" id="UP001165378">
    <property type="component" value="Unassembled WGS sequence"/>
</dbReference>
<proteinExistence type="predicted"/>
<evidence type="ECO:0000313" key="1">
    <source>
        <dbReference type="EMBL" id="MCF2526960.1"/>
    </source>
</evidence>
<accession>A0AA41PW47</accession>
<dbReference type="EMBL" id="JAKFHA010000003">
    <property type="protein sequence ID" value="MCF2526960.1"/>
    <property type="molecule type" value="Genomic_DNA"/>
</dbReference>